<evidence type="ECO:0000256" key="2">
    <source>
        <dbReference type="ARBA" id="ARBA00009773"/>
    </source>
</evidence>
<evidence type="ECO:0000256" key="5">
    <source>
        <dbReference type="ARBA" id="ARBA00022692"/>
    </source>
</evidence>
<dbReference type="InterPro" id="IPR002549">
    <property type="entry name" value="AI-2E-like"/>
</dbReference>
<comment type="subcellular location">
    <subcellularLocation>
        <location evidence="1">Cell membrane</location>
        <topology evidence="1">Multi-pass membrane protein</topology>
    </subcellularLocation>
</comment>
<name>A0A9D2IKB4_9FIRM</name>
<evidence type="ECO:0000313" key="9">
    <source>
        <dbReference type="EMBL" id="HIZ13530.1"/>
    </source>
</evidence>
<keyword evidence="3" id="KW-0813">Transport</keyword>
<feature type="transmembrane region" description="Helical" evidence="8">
    <location>
        <begin position="42"/>
        <end position="62"/>
    </location>
</feature>
<dbReference type="PANTHER" id="PTHR21716">
    <property type="entry name" value="TRANSMEMBRANE PROTEIN"/>
    <property type="match status" value="1"/>
</dbReference>
<keyword evidence="5 8" id="KW-0812">Transmembrane</keyword>
<keyword evidence="7 8" id="KW-0472">Membrane</keyword>
<dbReference type="Proteomes" id="UP000824017">
    <property type="component" value="Unassembled WGS sequence"/>
</dbReference>
<gene>
    <name evidence="9" type="ORF">H9817_06355</name>
</gene>
<reference evidence="9" key="1">
    <citation type="journal article" date="2021" name="PeerJ">
        <title>Extensive microbial diversity within the chicken gut microbiome revealed by metagenomics and culture.</title>
        <authorList>
            <person name="Gilroy R."/>
            <person name="Ravi A."/>
            <person name="Getino M."/>
            <person name="Pursley I."/>
            <person name="Horton D.L."/>
            <person name="Alikhan N.F."/>
            <person name="Baker D."/>
            <person name="Gharbi K."/>
            <person name="Hall N."/>
            <person name="Watson M."/>
            <person name="Adriaenssens E.M."/>
            <person name="Foster-Nyarko E."/>
            <person name="Jarju S."/>
            <person name="Secka A."/>
            <person name="Antonio M."/>
            <person name="Oren A."/>
            <person name="Chaudhuri R.R."/>
            <person name="La Ragione R."/>
            <person name="Hildebrand F."/>
            <person name="Pallen M.J."/>
        </authorList>
    </citation>
    <scope>NUCLEOTIDE SEQUENCE</scope>
    <source>
        <strain evidence="9">ChiGjej1B1-13045</strain>
    </source>
</reference>
<evidence type="ECO:0000256" key="7">
    <source>
        <dbReference type="ARBA" id="ARBA00023136"/>
    </source>
</evidence>
<evidence type="ECO:0000313" key="10">
    <source>
        <dbReference type="Proteomes" id="UP000824017"/>
    </source>
</evidence>
<keyword evidence="6 8" id="KW-1133">Transmembrane helix</keyword>
<dbReference type="GO" id="GO:0005886">
    <property type="term" value="C:plasma membrane"/>
    <property type="evidence" value="ECO:0007669"/>
    <property type="project" value="UniProtKB-SubCell"/>
</dbReference>
<feature type="transmembrane region" description="Helical" evidence="8">
    <location>
        <begin position="120"/>
        <end position="145"/>
    </location>
</feature>
<sequence>MDSGQGENTGNSQTESRLHRSGYYINQPAFGKNRTSWVKQQFGKSIAVFLAAAACILLYFLLLRVDQVSGIAGKIISVSKPIIYGLAIAYLLNPIVKGVDRRLLPFLERKFPKMKKKQQLSRSVGIFISIVFLLAVIVALFNMMIPELYRSIRDMIMNVPSQMERFAQSFSEMNKNDTTLNRILTSTMTEVADFIQNWMRTDLLTRVNDLMSGLTAGVINVLTEFMNIIIGMIVSAYVLFSKEKFSRQCKKLTYAVFKPSHANMILHLTIKSNEIFGGFIIGKIIDSAIIGVLCFIGLSILDMPYTMLVSVVVGVTNVIPFFGPYIGAIPSAVLILLTDPRMGIYFIIFIIALQQFDGNVLGPKILGDTTGLSAFWVVFSILIAGGLFGIPGMILGVPAFAVIYYIVKMLVDNKLKKRKLPTDTDSYDEYSYVETDGTYIHAEKNILKEEGEMNHADSSTE</sequence>
<comment type="caution">
    <text evidence="9">The sequence shown here is derived from an EMBL/GenBank/DDBJ whole genome shotgun (WGS) entry which is preliminary data.</text>
</comment>
<dbReference type="EMBL" id="DXCD01000167">
    <property type="protein sequence ID" value="HIZ13530.1"/>
    <property type="molecule type" value="Genomic_DNA"/>
</dbReference>
<dbReference type="GO" id="GO:0055085">
    <property type="term" value="P:transmembrane transport"/>
    <property type="evidence" value="ECO:0007669"/>
    <property type="project" value="TreeGrafter"/>
</dbReference>
<reference evidence="9" key="2">
    <citation type="submission" date="2021-04" db="EMBL/GenBank/DDBJ databases">
        <authorList>
            <person name="Gilroy R."/>
        </authorList>
    </citation>
    <scope>NUCLEOTIDE SEQUENCE</scope>
    <source>
        <strain evidence="9">ChiGjej1B1-13045</strain>
    </source>
</reference>
<keyword evidence="4" id="KW-1003">Cell membrane</keyword>
<feature type="transmembrane region" description="Helical" evidence="8">
    <location>
        <begin position="275"/>
        <end position="301"/>
    </location>
</feature>
<feature type="transmembrane region" description="Helical" evidence="8">
    <location>
        <begin position="218"/>
        <end position="240"/>
    </location>
</feature>
<dbReference type="PANTHER" id="PTHR21716:SF53">
    <property type="entry name" value="PERMEASE PERM-RELATED"/>
    <property type="match status" value="1"/>
</dbReference>
<proteinExistence type="inferred from homology"/>
<accession>A0A9D2IKB4</accession>
<evidence type="ECO:0000256" key="4">
    <source>
        <dbReference type="ARBA" id="ARBA00022475"/>
    </source>
</evidence>
<evidence type="ECO:0000256" key="8">
    <source>
        <dbReference type="SAM" id="Phobius"/>
    </source>
</evidence>
<feature type="transmembrane region" description="Helical" evidence="8">
    <location>
        <begin position="307"/>
        <end position="337"/>
    </location>
</feature>
<dbReference type="Pfam" id="PF01594">
    <property type="entry name" value="AI-2E_transport"/>
    <property type="match status" value="1"/>
</dbReference>
<feature type="transmembrane region" description="Helical" evidence="8">
    <location>
        <begin position="374"/>
        <end position="407"/>
    </location>
</feature>
<dbReference type="AlphaFoldDB" id="A0A9D2IKB4"/>
<evidence type="ECO:0000256" key="3">
    <source>
        <dbReference type="ARBA" id="ARBA00022448"/>
    </source>
</evidence>
<evidence type="ECO:0000256" key="1">
    <source>
        <dbReference type="ARBA" id="ARBA00004651"/>
    </source>
</evidence>
<feature type="transmembrane region" description="Helical" evidence="8">
    <location>
        <begin position="82"/>
        <end position="99"/>
    </location>
</feature>
<protein>
    <submittedName>
        <fullName evidence="9">AI-2E family transporter</fullName>
    </submittedName>
</protein>
<comment type="similarity">
    <text evidence="2">Belongs to the autoinducer-2 exporter (AI-2E) (TC 2.A.86) family.</text>
</comment>
<organism evidence="9 10">
    <name type="scientific">Candidatus Mediterraneibacter stercorigallinarum</name>
    <dbReference type="NCBI Taxonomy" id="2838686"/>
    <lineage>
        <taxon>Bacteria</taxon>
        <taxon>Bacillati</taxon>
        <taxon>Bacillota</taxon>
        <taxon>Clostridia</taxon>
        <taxon>Lachnospirales</taxon>
        <taxon>Lachnospiraceae</taxon>
        <taxon>Mediterraneibacter</taxon>
    </lineage>
</organism>
<evidence type="ECO:0000256" key="6">
    <source>
        <dbReference type="ARBA" id="ARBA00022989"/>
    </source>
</evidence>